<protein>
    <submittedName>
        <fullName evidence="1">Uncharacterized protein</fullName>
    </submittedName>
</protein>
<dbReference type="EMBL" id="JYDT01000683">
    <property type="protein sequence ID" value="KRY80226.1"/>
    <property type="molecule type" value="Genomic_DNA"/>
</dbReference>
<name>A0A0V1F2Y4_TRIPS</name>
<organism evidence="1 2">
    <name type="scientific">Trichinella pseudospiralis</name>
    <name type="common">Parasitic roundworm</name>
    <dbReference type="NCBI Taxonomy" id="6337"/>
    <lineage>
        <taxon>Eukaryota</taxon>
        <taxon>Metazoa</taxon>
        <taxon>Ecdysozoa</taxon>
        <taxon>Nematoda</taxon>
        <taxon>Enoplea</taxon>
        <taxon>Dorylaimia</taxon>
        <taxon>Trichinellida</taxon>
        <taxon>Trichinellidae</taxon>
        <taxon>Trichinella</taxon>
    </lineage>
</organism>
<comment type="caution">
    <text evidence="1">The sequence shown here is derived from an EMBL/GenBank/DDBJ whole genome shotgun (WGS) entry which is preliminary data.</text>
</comment>
<evidence type="ECO:0000313" key="2">
    <source>
        <dbReference type="Proteomes" id="UP000054995"/>
    </source>
</evidence>
<dbReference type="Proteomes" id="UP000054995">
    <property type="component" value="Unassembled WGS sequence"/>
</dbReference>
<proteinExistence type="predicted"/>
<accession>A0A0V1F2Y4</accession>
<reference evidence="1 2" key="1">
    <citation type="submission" date="2015-01" db="EMBL/GenBank/DDBJ databases">
        <title>Evolution of Trichinella species and genotypes.</title>
        <authorList>
            <person name="Korhonen P.K."/>
            <person name="Edoardo P."/>
            <person name="Giuseppe L.R."/>
            <person name="Gasser R.B."/>
        </authorList>
    </citation>
    <scope>NUCLEOTIDE SEQUENCE [LARGE SCALE GENOMIC DNA]</scope>
    <source>
        <strain evidence="1">ISS470</strain>
    </source>
</reference>
<sequence>MDCKKRKQSDYGDFANGMNAKMMIPKTEYSKFKHISKTDSV</sequence>
<dbReference type="AlphaFoldDB" id="A0A0V1F2Y4"/>
<gene>
    <name evidence="1" type="ORF">T4D_5579</name>
</gene>
<evidence type="ECO:0000313" key="1">
    <source>
        <dbReference type="EMBL" id="KRY80226.1"/>
    </source>
</evidence>
<keyword evidence="2" id="KW-1185">Reference proteome</keyword>